<dbReference type="GO" id="GO:0016702">
    <property type="term" value="F:oxidoreductase activity, acting on single donors with incorporation of molecular oxygen, incorporation of two atoms of oxygen"/>
    <property type="evidence" value="ECO:0007669"/>
    <property type="project" value="InterPro"/>
</dbReference>
<protein>
    <submittedName>
        <fullName evidence="7">Cysteine dioxygenase type I</fullName>
    </submittedName>
</protein>
<dbReference type="PANTHER" id="PTHR12918">
    <property type="entry name" value="CYSTEINE DIOXYGENASE"/>
    <property type="match status" value="1"/>
</dbReference>
<dbReference type="Gene3D" id="2.60.120.10">
    <property type="entry name" value="Jelly Rolls"/>
    <property type="match status" value="1"/>
</dbReference>
<keyword evidence="8" id="KW-1185">Reference proteome</keyword>
<proteinExistence type="inferred from homology"/>
<dbReference type="PANTHER" id="PTHR12918:SF1">
    <property type="entry name" value="CYSTEINE DIOXYGENASE TYPE 1"/>
    <property type="match status" value="1"/>
</dbReference>
<dbReference type="EMBL" id="VLJV01000001">
    <property type="protein sequence ID" value="TWH22829.1"/>
    <property type="molecule type" value="Genomic_DNA"/>
</dbReference>
<feature type="binding site" evidence="6">
    <location>
        <position position="124"/>
    </location>
    <ligand>
        <name>Fe cation</name>
        <dbReference type="ChEBI" id="CHEBI:24875"/>
        <note>catalytic</note>
    </ligand>
</feature>
<sequence>MFAVPENTIALPEAGNRLATHPVRIALDYAVDRERWRTLLRYDPDRRFAALVDRVDGDEVWLLSWLPGQGTGLHDHGDAVGAFTVVSGQLTESVTRTAPSGRVVTEVHALAQGQSRVFGPGYAHEVRNEGPDPAISVHVYRSAGRTTRPVHVDPVTAQVTPT</sequence>
<name>A0A660CMC2_9PSEU</name>
<dbReference type="Proteomes" id="UP000317303">
    <property type="component" value="Unassembled WGS sequence"/>
</dbReference>
<dbReference type="CDD" id="cd10548">
    <property type="entry name" value="cupin_CDO"/>
    <property type="match status" value="1"/>
</dbReference>
<feature type="binding site" evidence="6">
    <location>
        <position position="74"/>
    </location>
    <ligand>
        <name>Fe cation</name>
        <dbReference type="ChEBI" id="CHEBI:24875"/>
        <note>catalytic</note>
    </ligand>
</feature>
<dbReference type="SUPFAM" id="SSF51182">
    <property type="entry name" value="RmlC-like cupins"/>
    <property type="match status" value="1"/>
</dbReference>
<comment type="similarity">
    <text evidence="1">Belongs to the cysteine dioxygenase family.</text>
</comment>
<keyword evidence="5 6" id="KW-0408">Iron</keyword>
<dbReference type="Pfam" id="PF05995">
    <property type="entry name" value="CDO_I"/>
    <property type="match status" value="1"/>
</dbReference>
<comment type="caution">
    <text evidence="7">The sequence shown here is derived from an EMBL/GenBank/DDBJ whole genome shotgun (WGS) entry which is preliminary data.</text>
</comment>
<dbReference type="InterPro" id="IPR010300">
    <property type="entry name" value="CDO_1"/>
</dbReference>
<evidence type="ECO:0000313" key="7">
    <source>
        <dbReference type="EMBL" id="TWH22829.1"/>
    </source>
</evidence>
<evidence type="ECO:0000256" key="5">
    <source>
        <dbReference type="ARBA" id="ARBA00023004"/>
    </source>
</evidence>
<keyword evidence="2 6" id="KW-0479">Metal-binding</keyword>
<dbReference type="OrthoDB" id="4217976at2"/>
<accession>A0A660CMC2</accession>
<dbReference type="GO" id="GO:0008198">
    <property type="term" value="F:ferrous iron binding"/>
    <property type="evidence" value="ECO:0007669"/>
    <property type="project" value="TreeGrafter"/>
</dbReference>
<dbReference type="AlphaFoldDB" id="A0A660CMC2"/>
<dbReference type="InterPro" id="IPR014710">
    <property type="entry name" value="RmlC-like_jellyroll"/>
</dbReference>
<evidence type="ECO:0000313" key="8">
    <source>
        <dbReference type="Proteomes" id="UP000317303"/>
    </source>
</evidence>
<keyword evidence="4" id="KW-0560">Oxidoreductase</keyword>
<dbReference type="InterPro" id="IPR011051">
    <property type="entry name" value="RmlC_Cupin_sf"/>
</dbReference>
<dbReference type="RefSeq" id="WP_030531297.1">
    <property type="nucleotide sequence ID" value="NZ_JOIJ01000004.1"/>
</dbReference>
<evidence type="ECO:0000256" key="6">
    <source>
        <dbReference type="PIRSR" id="PIRSR610300-51"/>
    </source>
</evidence>
<feature type="binding site" evidence="6">
    <location>
        <position position="76"/>
    </location>
    <ligand>
        <name>Fe cation</name>
        <dbReference type="ChEBI" id="CHEBI:24875"/>
        <note>catalytic</note>
    </ligand>
</feature>
<organism evidence="7 8">
    <name type="scientific">Prauserella rugosa</name>
    <dbReference type="NCBI Taxonomy" id="43354"/>
    <lineage>
        <taxon>Bacteria</taxon>
        <taxon>Bacillati</taxon>
        <taxon>Actinomycetota</taxon>
        <taxon>Actinomycetes</taxon>
        <taxon>Pseudonocardiales</taxon>
        <taxon>Pseudonocardiaceae</taxon>
        <taxon>Prauserella</taxon>
    </lineage>
</organism>
<evidence type="ECO:0000256" key="2">
    <source>
        <dbReference type="ARBA" id="ARBA00022723"/>
    </source>
</evidence>
<evidence type="ECO:0000256" key="1">
    <source>
        <dbReference type="ARBA" id="ARBA00006622"/>
    </source>
</evidence>
<keyword evidence="3 7" id="KW-0223">Dioxygenase</keyword>
<evidence type="ECO:0000256" key="4">
    <source>
        <dbReference type="ARBA" id="ARBA00023002"/>
    </source>
</evidence>
<reference evidence="7 8" key="1">
    <citation type="submission" date="2019-07" db="EMBL/GenBank/DDBJ databases">
        <title>R&amp;d 2014.</title>
        <authorList>
            <person name="Klenk H.-P."/>
        </authorList>
    </citation>
    <scope>NUCLEOTIDE SEQUENCE [LARGE SCALE GENOMIC DNA]</scope>
    <source>
        <strain evidence="7 8">DSM 43194</strain>
    </source>
</reference>
<evidence type="ECO:0000256" key="3">
    <source>
        <dbReference type="ARBA" id="ARBA00022964"/>
    </source>
</evidence>
<gene>
    <name evidence="7" type="ORF">JD82_04721</name>
</gene>